<protein>
    <submittedName>
        <fullName evidence="2">Uncharacterized protein</fullName>
    </submittedName>
</protein>
<evidence type="ECO:0000313" key="3">
    <source>
        <dbReference type="Proteomes" id="UP001066276"/>
    </source>
</evidence>
<proteinExistence type="predicted"/>
<comment type="caution">
    <text evidence="2">The sequence shown here is derived from an EMBL/GenBank/DDBJ whole genome shotgun (WGS) entry which is preliminary data.</text>
</comment>
<dbReference type="EMBL" id="JANPWB010000006">
    <property type="protein sequence ID" value="KAJ1180540.1"/>
    <property type="molecule type" value="Genomic_DNA"/>
</dbReference>
<accession>A0AAV7TWC6</accession>
<sequence>MKVQNGCLWVEEAEDSVTTEDARNFFFAQKMSHDVLEEAELFPCRKTAKKVLLAAKVAFEENGCCPGIGRTRRSPLGGGDRGGAQQQREPTQKQAAPSEALEQGFKKSEHGGRLNTTMEGPTKLVVYSAS</sequence>
<organism evidence="2 3">
    <name type="scientific">Pleurodeles waltl</name>
    <name type="common">Iberian ribbed newt</name>
    <dbReference type="NCBI Taxonomy" id="8319"/>
    <lineage>
        <taxon>Eukaryota</taxon>
        <taxon>Metazoa</taxon>
        <taxon>Chordata</taxon>
        <taxon>Craniata</taxon>
        <taxon>Vertebrata</taxon>
        <taxon>Euteleostomi</taxon>
        <taxon>Amphibia</taxon>
        <taxon>Batrachia</taxon>
        <taxon>Caudata</taxon>
        <taxon>Salamandroidea</taxon>
        <taxon>Salamandridae</taxon>
        <taxon>Pleurodelinae</taxon>
        <taxon>Pleurodeles</taxon>
    </lineage>
</organism>
<feature type="region of interest" description="Disordered" evidence="1">
    <location>
        <begin position="64"/>
        <end position="130"/>
    </location>
</feature>
<gene>
    <name evidence="2" type="ORF">NDU88_005761</name>
</gene>
<evidence type="ECO:0000256" key="1">
    <source>
        <dbReference type="SAM" id="MobiDB-lite"/>
    </source>
</evidence>
<evidence type="ECO:0000313" key="2">
    <source>
        <dbReference type="EMBL" id="KAJ1180540.1"/>
    </source>
</evidence>
<dbReference type="Proteomes" id="UP001066276">
    <property type="component" value="Chromosome 3_2"/>
</dbReference>
<keyword evidence="3" id="KW-1185">Reference proteome</keyword>
<dbReference type="AlphaFoldDB" id="A0AAV7TWC6"/>
<reference evidence="2" key="1">
    <citation type="journal article" date="2022" name="bioRxiv">
        <title>Sequencing and chromosome-scale assembly of the giantPleurodeles waltlgenome.</title>
        <authorList>
            <person name="Brown T."/>
            <person name="Elewa A."/>
            <person name="Iarovenko S."/>
            <person name="Subramanian E."/>
            <person name="Araus A.J."/>
            <person name="Petzold A."/>
            <person name="Susuki M."/>
            <person name="Suzuki K.-i.T."/>
            <person name="Hayashi T."/>
            <person name="Toyoda A."/>
            <person name="Oliveira C."/>
            <person name="Osipova E."/>
            <person name="Leigh N.D."/>
            <person name="Simon A."/>
            <person name="Yun M.H."/>
        </authorList>
    </citation>
    <scope>NUCLEOTIDE SEQUENCE</scope>
    <source>
        <strain evidence="2">20211129_DDA</strain>
        <tissue evidence="2">Liver</tissue>
    </source>
</reference>
<name>A0AAV7TWC6_PLEWA</name>